<feature type="domain" description="N-acetyltransferase" evidence="5">
    <location>
        <begin position="14"/>
        <end position="158"/>
    </location>
</feature>
<evidence type="ECO:0000256" key="3">
    <source>
        <dbReference type="ARBA" id="ARBA00022679"/>
    </source>
</evidence>
<comment type="similarity">
    <text evidence="1">Belongs to the acetyltransferase family. RimI subfamily.</text>
</comment>
<dbReference type="InterPro" id="IPR016181">
    <property type="entry name" value="Acyl_CoA_acyltransferase"/>
</dbReference>
<reference evidence="6 7" key="1">
    <citation type="submission" date="2019-03" db="EMBL/GenBank/DDBJ databases">
        <title>Metabolic potential of uncultured bacteria and archaea associated with petroleum seepage in deep-sea sediments.</title>
        <authorList>
            <person name="Dong X."/>
            <person name="Hubert C."/>
        </authorList>
    </citation>
    <scope>NUCLEOTIDE SEQUENCE [LARGE SCALE GENOMIC DNA]</scope>
    <source>
        <strain evidence="6">E44_bin92</strain>
    </source>
</reference>
<protein>
    <submittedName>
        <fullName evidence="6">Ribosomal-protein-alanine N-acetyltransferase</fullName>
    </submittedName>
</protein>
<comment type="caution">
    <text evidence="6">The sequence shown here is derived from an EMBL/GenBank/DDBJ whole genome shotgun (WGS) entry which is preliminary data.</text>
</comment>
<dbReference type="EMBL" id="SOKU01000095">
    <property type="protein sequence ID" value="TES86423.1"/>
    <property type="molecule type" value="Genomic_DNA"/>
</dbReference>
<evidence type="ECO:0000313" key="7">
    <source>
        <dbReference type="Proteomes" id="UP000320781"/>
    </source>
</evidence>
<dbReference type="Gene3D" id="3.40.630.30">
    <property type="match status" value="1"/>
</dbReference>
<evidence type="ECO:0000256" key="4">
    <source>
        <dbReference type="ARBA" id="ARBA00023315"/>
    </source>
</evidence>
<evidence type="ECO:0000256" key="1">
    <source>
        <dbReference type="ARBA" id="ARBA00005395"/>
    </source>
</evidence>
<dbReference type="Pfam" id="PF00583">
    <property type="entry name" value="Acetyltransf_1"/>
    <property type="match status" value="1"/>
</dbReference>
<dbReference type="Proteomes" id="UP000320781">
    <property type="component" value="Unassembled WGS sequence"/>
</dbReference>
<dbReference type="NCBIfam" id="TIGR01575">
    <property type="entry name" value="rimI"/>
    <property type="match status" value="1"/>
</dbReference>
<sequence length="158" mass="18380">MKRKEGEMDALQGAVIRSMRKEDVLQITQIEKLSFPSPWSCGIFSSELDRKNFAFYYVIEYQDEIIAYTGYWKAANEAHLVNMAVHPAFRRKGLGSKLLKYILEKAQNQGLNTITLEVRRFNLAAQRFYESFDFKKVAISPGYYVETGEDALVYWKKI</sequence>
<organism evidence="6 7">
    <name type="scientific">Aerophobetes bacterium</name>
    <dbReference type="NCBI Taxonomy" id="2030807"/>
    <lineage>
        <taxon>Bacteria</taxon>
        <taxon>Candidatus Aerophobota</taxon>
    </lineage>
</organism>
<keyword evidence="3 6" id="KW-0808">Transferase</keyword>
<evidence type="ECO:0000256" key="2">
    <source>
        <dbReference type="ARBA" id="ARBA00022490"/>
    </source>
</evidence>
<dbReference type="AlphaFoldDB" id="A0A523QL53"/>
<keyword evidence="2" id="KW-0963">Cytoplasm</keyword>
<accession>A0A523QL53</accession>
<dbReference type="PANTHER" id="PTHR43420">
    <property type="entry name" value="ACETYLTRANSFERASE"/>
    <property type="match status" value="1"/>
</dbReference>
<name>A0A523QL53_UNCAE</name>
<dbReference type="InterPro" id="IPR006464">
    <property type="entry name" value="AcTrfase_RimI/Ard1"/>
</dbReference>
<dbReference type="SUPFAM" id="SSF55729">
    <property type="entry name" value="Acyl-CoA N-acyltransferases (Nat)"/>
    <property type="match status" value="1"/>
</dbReference>
<dbReference type="GO" id="GO:0008080">
    <property type="term" value="F:N-acetyltransferase activity"/>
    <property type="evidence" value="ECO:0007669"/>
    <property type="project" value="InterPro"/>
</dbReference>
<evidence type="ECO:0000313" key="6">
    <source>
        <dbReference type="EMBL" id="TES86423.1"/>
    </source>
</evidence>
<evidence type="ECO:0000259" key="5">
    <source>
        <dbReference type="PROSITE" id="PS51186"/>
    </source>
</evidence>
<dbReference type="InterPro" id="IPR050680">
    <property type="entry name" value="YpeA/RimI_acetyltransf"/>
</dbReference>
<keyword evidence="4" id="KW-0012">Acyltransferase</keyword>
<dbReference type="CDD" id="cd04301">
    <property type="entry name" value="NAT_SF"/>
    <property type="match status" value="1"/>
</dbReference>
<dbReference type="PROSITE" id="PS51186">
    <property type="entry name" value="GNAT"/>
    <property type="match status" value="1"/>
</dbReference>
<gene>
    <name evidence="6" type="primary">rimI</name>
    <name evidence="6" type="ORF">E3J95_02035</name>
</gene>
<dbReference type="PANTHER" id="PTHR43420:SF12">
    <property type="entry name" value="N-ACETYLTRANSFERASE DOMAIN-CONTAINING PROTEIN"/>
    <property type="match status" value="1"/>
</dbReference>
<proteinExistence type="inferred from homology"/>
<dbReference type="InterPro" id="IPR000182">
    <property type="entry name" value="GNAT_dom"/>
</dbReference>